<feature type="transmembrane region" description="Helical" evidence="7">
    <location>
        <begin position="502"/>
        <end position="520"/>
    </location>
</feature>
<dbReference type="SUPFAM" id="SSF53448">
    <property type="entry name" value="Nucleotide-diphospho-sugar transferases"/>
    <property type="match status" value="1"/>
</dbReference>
<dbReference type="InterPro" id="IPR003919">
    <property type="entry name" value="Cell_synth_A"/>
</dbReference>
<dbReference type="GO" id="GO:0016759">
    <property type="term" value="F:cellulose synthase activity"/>
    <property type="evidence" value="ECO:0007669"/>
    <property type="project" value="InterPro"/>
</dbReference>
<keyword evidence="5 7" id="KW-1133">Transmembrane helix</keyword>
<dbReference type="Pfam" id="PF13641">
    <property type="entry name" value="Glyco_tranf_2_3"/>
    <property type="match status" value="1"/>
</dbReference>
<dbReference type="PANTHER" id="PTHR43867:SF2">
    <property type="entry name" value="CELLULOSE SYNTHASE CATALYTIC SUBUNIT A [UDP-FORMING]"/>
    <property type="match status" value="1"/>
</dbReference>
<evidence type="ECO:0000313" key="9">
    <source>
        <dbReference type="Proteomes" id="UP001179121"/>
    </source>
</evidence>
<feature type="transmembrane region" description="Helical" evidence="7">
    <location>
        <begin position="12"/>
        <end position="30"/>
    </location>
</feature>
<keyword evidence="9" id="KW-1185">Reference proteome</keyword>
<dbReference type="Gene3D" id="3.90.550.10">
    <property type="entry name" value="Spore Coat Polysaccharide Biosynthesis Protein SpsA, Chain A"/>
    <property type="match status" value="1"/>
</dbReference>
<dbReference type="PANTHER" id="PTHR43867">
    <property type="entry name" value="CELLULOSE SYNTHASE CATALYTIC SUBUNIT A [UDP-FORMING]"/>
    <property type="match status" value="1"/>
</dbReference>
<keyword evidence="6 7" id="KW-0472">Membrane</keyword>
<proteinExistence type="predicted"/>
<dbReference type="RefSeq" id="WP_289267975.1">
    <property type="nucleotide sequence ID" value="NZ_OX365700.1"/>
</dbReference>
<gene>
    <name evidence="8" type="ORF">DNFV4_01443</name>
</gene>
<reference evidence="8" key="1">
    <citation type="submission" date="2022-10" db="EMBL/GenBank/DDBJ databases">
        <authorList>
            <person name="Koch H."/>
        </authorList>
    </citation>
    <scope>NUCLEOTIDE SEQUENCE</scope>
    <source>
        <strain evidence="8">DNF</strain>
    </source>
</reference>
<dbReference type="GO" id="GO:0005886">
    <property type="term" value="C:plasma membrane"/>
    <property type="evidence" value="ECO:0007669"/>
    <property type="project" value="TreeGrafter"/>
</dbReference>
<protein>
    <submittedName>
        <fullName evidence="8">Cellulose synthase (UDP-forming)</fullName>
    </submittedName>
</protein>
<dbReference type="GO" id="GO:0035438">
    <property type="term" value="F:cyclic-di-GMP binding"/>
    <property type="evidence" value="ECO:0007669"/>
    <property type="project" value="InterPro"/>
</dbReference>
<evidence type="ECO:0000313" key="8">
    <source>
        <dbReference type="EMBL" id="CAI4031011.1"/>
    </source>
</evidence>
<dbReference type="InterPro" id="IPR029044">
    <property type="entry name" value="Nucleotide-diphossugar_trans"/>
</dbReference>
<feature type="transmembrane region" description="Helical" evidence="7">
    <location>
        <begin position="66"/>
        <end position="87"/>
    </location>
</feature>
<keyword evidence="3" id="KW-0808">Transferase</keyword>
<keyword evidence="4 7" id="KW-0812">Transmembrane</keyword>
<evidence type="ECO:0000256" key="1">
    <source>
        <dbReference type="ARBA" id="ARBA00004141"/>
    </source>
</evidence>
<dbReference type="CDD" id="cd06421">
    <property type="entry name" value="CESA_CelA_like"/>
    <property type="match status" value="1"/>
</dbReference>
<evidence type="ECO:0000256" key="2">
    <source>
        <dbReference type="ARBA" id="ARBA00022676"/>
    </source>
</evidence>
<dbReference type="GO" id="GO:0006011">
    <property type="term" value="P:UDP-alpha-D-glucose metabolic process"/>
    <property type="evidence" value="ECO:0007669"/>
    <property type="project" value="InterPro"/>
</dbReference>
<sequence length="633" mass="71722">MAILDAFYGDPFSILFTIALLGVVATLSWLGKGRKAILFLTLLLYIRYMVWRAVYTLNTEDWMTTLAGLAVYFAEIYALCQVTLFVYHAWSPLDRRSVPTKRGPTVDVFVTIVNEPLDILRRTLIGCVSQQYPQDKYTVYVLDDGQRDDVKTLAASFGCQYIRRQDRQGAKAGNLNHALQRTTGELIAVFDVDHVPTRVFLKETVGLFDDPRVAFVQTPHHFYNPDIFQRNLRMERVLRNEQALFYRVLQAGRDAHNSAFFAGSCGLFRRQPLLEIGGFKTETVTEDIHTSMLIHARGYKSCYLNKVLAVGLMPESFDAYIKQRTRWAIGHVQMFFKDNPLTLRGLTIPQRLGYLASIHYFLHGLPRVICLTAPLLALLMGIIPVTASVASLVHYFGAYYIATLVMLRTVSHGTRNAFWSEVYETAMCFPLLWANVKTLLNPWKKRPFVVTPKGRQQDKPKWSHLTRLAPHLICLGLLVAGLFNGIRLWMSQEPYPGLEVSLFWGAVNGLFLSVAILAATDRPEWRKTLRVGCRQRCEVLAEGQRSEGVTKELDERGALVRLKNPILATGEDCWFRVRNEHGGHQPRDLRATGKATGIRGARGPRRPWRGSGFVLGPACRSRTQAPFRRCLAA</sequence>
<keyword evidence="2" id="KW-0328">Glycosyltransferase</keyword>
<name>A0AA86T3H3_9BACT</name>
<evidence type="ECO:0000256" key="4">
    <source>
        <dbReference type="ARBA" id="ARBA00022692"/>
    </source>
</evidence>
<comment type="subcellular location">
    <subcellularLocation>
        <location evidence="1">Membrane</location>
        <topology evidence="1">Multi-pass membrane protein</topology>
    </subcellularLocation>
</comment>
<feature type="transmembrane region" description="Helical" evidence="7">
    <location>
        <begin position="37"/>
        <end position="54"/>
    </location>
</feature>
<dbReference type="InterPro" id="IPR050321">
    <property type="entry name" value="Glycosyltr_2/OpgH_subfam"/>
</dbReference>
<dbReference type="Proteomes" id="UP001179121">
    <property type="component" value="Chromosome"/>
</dbReference>
<dbReference type="PRINTS" id="PR01439">
    <property type="entry name" value="CELLSNTHASEA"/>
</dbReference>
<dbReference type="EMBL" id="OX365700">
    <property type="protein sequence ID" value="CAI4031011.1"/>
    <property type="molecule type" value="Genomic_DNA"/>
</dbReference>
<accession>A0AA86T3H3</accession>
<dbReference type="AlphaFoldDB" id="A0AA86T3H3"/>
<organism evidence="8 9">
    <name type="scientific">Nitrospira tepida</name>
    <dbReference type="NCBI Taxonomy" id="2973512"/>
    <lineage>
        <taxon>Bacteria</taxon>
        <taxon>Pseudomonadati</taxon>
        <taxon>Nitrospirota</taxon>
        <taxon>Nitrospiria</taxon>
        <taxon>Nitrospirales</taxon>
        <taxon>Nitrospiraceae</taxon>
        <taxon>Nitrospira</taxon>
    </lineage>
</organism>
<evidence type="ECO:0000256" key="7">
    <source>
        <dbReference type="SAM" id="Phobius"/>
    </source>
</evidence>
<evidence type="ECO:0000256" key="3">
    <source>
        <dbReference type="ARBA" id="ARBA00022679"/>
    </source>
</evidence>
<feature type="transmembrane region" description="Helical" evidence="7">
    <location>
        <begin position="468"/>
        <end position="490"/>
    </location>
</feature>
<evidence type="ECO:0000256" key="6">
    <source>
        <dbReference type="ARBA" id="ARBA00023136"/>
    </source>
</evidence>
<dbReference type="KEGG" id="nti:DNFV4_01443"/>
<evidence type="ECO:0000256" key="5">
    <source>
        <dbReference type="ARBA" id="ARBA00022989"/>
    </source>
</evidence>